<sequence>MEEWKRREEFVKFTRQPPRTTREETSCFIASSNVPGASCCRPRIIWSRDFCRAHLRPIDRKRWEKDAHSSSLDPNRVWMRPAPRSHEVVTGGRRPDCVSYPTAIDASFHATSPIDGRHLLFSEKKDVNCCLHFEWLLLIARQKSLED</sequence>
<gene>
    <name evidence="1" type="ORF">PFISCL1PPCAC_5625</name>
    <name evidence="2" type="ORF">PFISCL1PPCAC_5628</name>
</gene>
<accession>A0AAV5V6G0</accession>
<feature type="non-terminal residue" evidence="2">
    <location>
        <position position="147"/>
    </location>
</feature>
<evidence type="ECO:0000313" key="2">
    <source>
        <dbReference type="EMBL" id="GMT14331.1"/>
    </source>
</evidence>
<evidence type="ECO:0000313" key="1">
    <source>
        <dbReference type="EMBL" id="GMT14328.1"/>
    </source>
</evidence>
<dbReference type="EMBL" id="BTSY01000002">
    <property type="protein sequence ID" value="GMT14331.1"/>
    <property type="molecule type" value="Genomic_DNA"/>
</dbReference>
<dbReference type="EMBL" id="BTSY01000002">
    <property type="protein sequence ID" value="GMT14328.1"/>
    <property type="molecule type" value="Genomic_DNA"/>
</dbReference>
<dbReference type="Proteomes" id="UP001432322">
    <property type="component" value="Unassembled WGS sequence"/>
</dbReference>
<dbReference type="AlphaFoldDB" id="A0AAV5V6G0"/>
<comment type="caution">
    <text evidence="2">The sequence shown here is derived from an EMBL/GenBank/DDBJ whole genome shotgun (WGS) entry which is preliminary data.</text>
</comment>
<keyword evidence="3" id="KW-1185">Reference proteome</keyword>
<organism evidence="2 3">
    <name type="scientific">Pristionchus fissidentatus</name>
    <dbReference type="NCBI Taxonomy" id="1538716"/>
    <lineage>
        <taxon>Eukaryota</taxon>
        <taxon>Metazoa</taxon>
        <taxon>Ecdysozoa</taxon>
        <taxon>Nematoda</taxon>
        <taxon>Chromadorea</taxon>
        <taxon>Rhabditida</taxon>
        <taxon>Rhabditina</taxon>
        <taxon>Diplogasteromorpha</taxon>
        <taxon>Diplogasteroidea</taxon>
        <taxon>Neodiplogasteridae</taxon>
        <taxon>Pristionchus</taxon>
    </lineage>
</organism>
<evidence type="ECO:0000313" key="3">
    <source>
        <dbReference type="Proteomes" id="UP001432322"/>
    </source>
</evidence>
<reference evidence="2" key="1">
    <citation type="submission" date="2023-10" db="EMBL/GenBank/DDBJ databases">
        <title>Genome assembly of Pristionchus species.</title>
        <authorList>
            <person name="Yoshida K."/>
            <person name="Sommer R.J."/>
        </authorList>
    </citation>
    <scope>NUCLEOTIDE SEQUENCE</scope>
    <source>
        <strain evidence="2">RS5133</strain>
    </source>
</reference>
<name>A0AAV5V6G0_9BILA</name>
<protein>
    <submittedName>
        <fullName evidence="2">Uncharacterized protein</fullName>
    </submittedName>
</protein>
<proteinExistence type="predicted"/>